<dbReference type="InterPro" id="IPR039556">
    <property type="entry name" value="ICL/PEPM"/>
</dbReference>
<evidence type="ECO:0000313" key="2">
    <source>
        <dbReference type="Proteomes" id="UP000502041"/>
    </source>
</evidence>
<dbReference type="AlphaFoldDB" id="A0A6H2H7L9"/>
<dbReference type="GO" id="GO:0008807">
    <property type="term" value="F:carboxyvinyl-carboxyphosphonate phosphorylmutase activity"/>
    <property type="evidence" value="ECO:0007669"/>
    <property type="project" value="UniProtKB-EC"/>
</dbReference>
<dbReference type="Proteomes" id="UP000502041">
    <property type="component" value="Chromosome"/>
</dbReference>
<dbReference type="Pfam" id="PF13714">
    <property type="entry name" value="PEP_mutase"/>
    <property type="match status" value="1"/>
</dbReference>
<dbReference type="PANTHER" id="PTHR42905">
    <property type="entry name" value="PHOSPHOENOLPYRUVATE CARBOXYLASE"/>
    <property type="match status" value="1"/>
</dbReference>
<name>A0A6H2H7L9_9BURK</name>
<dbReference type="Gene3D" id="3.20.20.60">
    <property type="entry name" value="Phosphoenolpyruvate-binding domains"/>
    <property type="match status" value="1"/>
</dbReference>
<dbReference type="RefSeq" id="WP_168921657.1">
    <property type="nucleotide sequence ID" value="NZ_CP051461.1"/>
</dbReference>
<dbReference type="PANTHER" id="PTHR42905:SF5">
    <property type="entry name" value="CARBOXYVINYL-CARBOXYPHOSPHONATE PHOSPHORYLMUTASE, CHLOROPLASTIC"/>
    <property type="match status" value="1"/>
</dbReference>
<dbReference type="KEGG" id="pvac:HC248_01142"/>
<dbReference type="EC" id="2.7.8.23" evidence="1"/>
<reference evidence="1 2" key="1">
    <citation type="submission" date="2020-04" db="EMBL/GenBank/DDBJ databases">
        <title>Complete genome of a Psychrophilic, Marine, Gas Vacuolate Bacterium Polaromonas vacuolata KCTC 22033T.</title>
        <authorList>
            <person name="Hwang K."/>
            <person name="Kim K.M."/>
        </authorList>
    </citation>
    <scope>NUCLEOTIDE SEQUENCE [LARGE SCALE GENOMIC DNA]</scope>
    <source>
        <strain evidence="1 2">KCTC 22033</strain>
    </source>
</reference>
<organism evidence="1 2">
    <name type="scientific">Polaromonas vacuolata</name>
    <dbReference type="NCBI Taxonomy" id="37448"/>
    <lineage>
        <taxon>Bacteria</taxon>
        <taxon>Pseudomonadati</taxon>
        <taxon>Pseudomonadota</taxon>
        <taxon>Betaproteobacteria</taxon>
        <taxon>Burkholderiales</taxon>
        <taxon>Comamonadaceae</taxon>
        <taxon>Polaromonas</taxon>
    </lineage>
</organism>
<proteinExistence type="predicted"/>
<dbReference type="InterPro" id="IPR040442">
    <property type="entry name" value="Pyrv_kinase-like_dom_sf"/>
</dbReference>
<keyword evidence="2" id="KW-1185">Reference proteome</keyword>
<accession>A0A6H2H7L9</accession>
<keyword evidence="1" id="KW-0808">Transferase</keyword>
<dbReference type="EMBL" id="CP051461">
    <property type="protein sequence ID" value="QJC55858.1"/>
    <property type="molecule type" value="Genomic_DNA"/>
</dbReference>
<dbReference type="CDD" id="cd00377">
    <property type="entry name" value="ICL_PEPM"/>
    <property type="match status" value="1"/>
</dbReference>
<evidence type="ECO:0000313" key="1">
    <source>
        <dbReference type="EMBL" id="QJC55858.1"/>
    </source>
</evidence>
<sequence>MSTLRPINPATQLRQALRHRLNQPGATALVAPGIYDGYGARMVAQAGFEVAYMTGNGVSACLLGKPDLGLVDLTLISSHARRVAACVEIALICDADTGYGGVVGVRRTVQEFEAAGVAGIHIEDQLSPKRCAQMPGAREVVPFKTAVAKIEAAVNACSDSSFLVIGRTDSAASCGLDEAIRRAQAFEYAGAAAVFVELKTHAGILDDIRRVADAVDIPCMVNIDAGGPLAALHSSELHHYGIALAIYPSLIRSATGFAMREALQHLSQSGSTALMQKRMLSSDEYNQALGLAEVEAWELRFPDQD</sequence>
<dbReference type="SUPFAM" id="SSF51621">
    <property type="entry name" value="Phosphoenolpyruvate/pyruvate domain"/>
    <property type="match status" value="1"/>
</dbReference>
<gene>
    <name evidence="1" type="primary">bcpA</name>
    <name evidence="1" type="ORF">HC248_01142</name>
</gene>
<protein>
    <submittedName>
        <fullName evidence="1">Carboxyvinyl-carboxyphosphonate phosphorylmutase</fullName>
        <ecNumber evidence="1">2.7.8.23</ecNumber>
    </submittedName>
</protein>
<dbReference type="GO" id="GO:0016833">
    <property type="term" value="F:oxo-acid-lyase activity"/>
    <property type="evidence" value="ECO:0007669"/>
    <property type="project" value="UniProtKB-ARBA"/>
</dbReference>
<dbReference type="InterPro" id="IPR015813">
    <property type="entry name" value="Pyrv/PenolPyrv_kinase-like_dom"/>
</dbReference>